<dbReference type="SUPFAM" id="SSF50465">
    <property type="entry name" value="EF-Tu/eEF-1alpha/eIF2-gamma C-terminal domain"/>
    <property type="match status" value="1"/>
</dbReference>
<dbReference type="Pfam" id="PF03144">
    <property type="entry name" value="GTP_EFTU_D2"/>
    <property type="match status" value="1"/>
</dbReference>
<dbReference type="AlphaFoldDB" id="A0A5N7DIA8"/>
<dbReference type="SUPFAM" id="SSF52540">
    <property type="entry name" value="P-loop containing nucleoside triphosphate hydrolases"/>
    <property type="match status" value="1"/>
</dbReference>
<dbReference type="Pfam" id="PF00009">
    <property type="entry name" value="GTP_EFTU"/>
    <property type="match status" value="1"/>
</dbReference>
<dbReference type="InterPro" id="IPR004161">
    <property type="entry name" value="EFTu-like_2"/>
</dbReference>
<dbReference type="CDD" id="cd03697">
    <property type="entry name" value="EFTU_II"/>
    <property type="match status" value="1"/>
</dbReference>
<evidence type="ECO:0000313" key="9">
    <source>
        <dbReference type="Proteomes" id="UP000325579"/>
    </source>
</evidence>
<comment type="similarity">
    <text evidence="1">Belongs to the TRAFAC class translation factor GTPase superfamily. Classic translation factor GTPase family. EF-Tu/EF-1A subfamily.</text>
</comment>
<dbReference type="EMBL" id="ML736755">
    <property type="protein sequence ID" value="KAE8406167.1"/>
    <property type="molecule type" value="Genomic_DNA"/>
</dbReference>
<dbReference type="InterPro" id="IPR009001">
    <property type="entry name" value="Transl_elong_EF1A/Init_IF2_C"/>
</dbReference>
<accession>A0A5N7DIA8</accession>
<evidence type="ECO:0000256" key="1">
    <source>
        <dbReference type="ARBA" id="ARBA00007249"/>
    </source>
</evidence>
<name>A0A5N7DIA8_9EURO</name>
<dbReference type="GO" id="GO:0003746">
    <property type="term" value="F:translation elongation factor activity"/>
    <property type="evidence" value="ECO:0007669"/>
    <property type="project" value="UniProtKB-KW"/>
</dbReference>
<gene>
    <name evidence="8" type="ORF">BDV37DRAFT_281079</name>
</gene>
<dbReference type="InterPro" id="IPR009000">
    <property type="entry name" value="Transl_B-barrel_sf"/>
</dbReference>
<dbReference type="InterPro" id="IPR005225">
    <property type="entry name" value="Small_GTP-bd"/>
</dbReference>
<dbReference type="GO" id="GO:0003924">
    <property type="term" value="F:GTPase activity"/>
    <property type="evidence" value="ECO:0007669"/>
    <property type="project" value="InterPro"/>
</dbReference>
<dbReference type="InterPro" id="IPR050055">
    <property type="entry name" value="EF-Tu_GTPase"/>
</dbReference>
<keyword evidence="5" id="KW-0648">Protein biosynthesis</keyword>
<dbReference type="Gene3D" id="2.40.30.10">
    <property type="entry name" value="Translation factors"/>
    <property type="match status" value="2"/>
</dbReference>
<keyword evidence="3" id="KW-0547">Nucleotide-binding</keyword>
<organism evidence="8 9">
    <name type="scientific">Aspergillus pseudonomiae</name>
    <dbReference type="NCBI Taxonomy" id="1506151"/>
    <lineage>
        <taxon>Eukaryota</taxon>
        <taxon>Fungi</taxon>
        <taxon>Dikarya</taxon>
        <taxon>Ascomycota</taxon>
        <taxon>Pezizomycotina</taxon>
        <taxon>Eurotiomycetes</taxon>
        <taxon>Eurotiomycetidae</taxon>
        <taxon>Eurotiales</taxon>
        <taxon>Aspergillaceae</taxon>
        <taxon>Aspergillus</taxon>
        <taxon>Aspergillus subgen. Circumdati</taxon>
    </lineage>
</organism>
<evidence type="ECO:0000256" key="5">
    <source>
        <dbReference type="ARBA" id="ARBA00022917"/>
    </source>
</evidence>
<dbReference type="OrthoDB" id="2067at2759"/>
<dbReference type="NCBIfam" id="NF009372">
    <property type="entry name" value="PRK12735.1"/>
    <property type="match status" value="1"/>
</dbReference>
<dbReference type="PRINTS" id="PR00315">
    <property type="entry name" value="ELONGATNFCT"/>
</dbReference>
<dbReference type="NCBIfam" id="NF009373">
    <property type="entry name" value="PRK12736.1"/>
    <property type="match status" value="1"/>
</dbReference>
<evidence type="ECO:0000256" key="2">
    <source>
        <dbReference type="ARBA" id="ARBA00017898"/>
    </source>
</evidence>
<evidence type="ECO:0000259" key="7">
    <source>
        <dbReference type="PROSITE" id="PS51722"/>
    </source>
</evidence>
<dbReference type="FunFam" id="2.40.30.10:FF:000001">
    <property type="entry name" value="Elongation factor Tu"/>
    <property type="match status" value="1"/>
</dbReference>
<evidence type="ECO:0000313" key="8">
    <source>
        <dbReference type="EMBL" id="KAE8406167.1"/>
    </source>
</evidence>
<dbReference type="PANTHER" id="PTHR43721:SF22">
    <property type="entry name" value="ELONGATION FACTOR TU, MITOCHONDRIAL"/>
    <property type="match status" value="1"/>
</dbReference>
<dbReference type="SUPFAM" id="SSF50447">
    <property type="entry name" value="Translation proteins"/>
    <property type="match status" value="1"/>
</dbReference>
<dbReference type="NCBIfam" id="TIGR00231">
    <property type="entry name" value="small_GTP"/>
    <property type="match status" value="1"/>
</dbReference>
<evidence type="ECO:0000256" key="6">
    <source>
        <dbReference type="ARBA" id="ARBA00023134"/>
    </source>
</evidence>
<evidence type="ECO:0000256" key="4">
    <source>
        <dbReference type="ARBA" id="ARBA00022768"/>
    </source>
</evidence>
<sequence length="387" mass="41978">MSSSSKPYFNISTIGQNDHGKTTLTAAITKTLATKSKTYGEIANAPEKKVHGTTTWAAHIEYETQTHCYGQVDFPGHADYIKNVLGGAVQMDGAILVVSATEGPMPQTREQVRLARQAGVARIVVFLNKCDMVNDQQLGQVETKVRELLRTYDFPGNDVPIIRGSAQQALNGVGGELGERAIVRLGEALDAYIQEPEGALSDPFWMPVEETFPHSSRGMVATGRVERGVIRVGDQVEVLGVGTTTGTVCMGVEMFRRPVDMAEAGENVGVLLRGIKREDVERGCVLATPGTARWCADVKAEVYVLGVDEGGRATPFPNHYQPQFYFRRIDLKGSISFPGSRETVKPGDNLSITVNLTVPIAMRKGQNFIIHEGGKILGFGIVTSIIE</sequence>
<dbReference type="Pfam" id="PF03143">
    <property type="entry name" value="GTP_EFTU_D3"/>
    <property type="match status" value="1"/>
</dbReference>
<dbReference type="PANTHER" id="PTHR43721">
    <property type="entry name" value="ELONGATION FACTOR TU-RELATED"/>
    <property type="match status" value="1"/>
</dbReference>
<dbReference type="RefSeq" id="XP_031943486.1">
    <property type="nucleotide sequence ID" value="XM_032086739.1"/>
</dbReference>
<dbReference type="Gene3D" id="3.40.50.300">
    <property type="entry name" value="P-loop containing nucleotide triphosphate hydrolases"/>
    <property type="match status" value="1"/>
</dbReference>
<keyword evidence="6" id="KW-0342">GTP-binding</keyword>
<keyword evidence="9" id="KW-1185">Reference proteome</keyword>
<reference evidence="8 9" key="1">
    <citation type="submission" date="2019-04" db="EMBL/GenBank/DDBJ databases">
        <authorList>
            <consortium name="DOE Joint Genome Institute"/>
            <person name="Mondo S."/>
            <person name="Kjaerbolling I."/>
            <person name="Vesth T."/>
            <person name="Frisvad J.C."/>
            <person name="Nybo J.L."/>
            <person name="Theobald S."/>
            <person name="Kildgaard S."/>
            <person name="Isbrandt T."/>
            <person name="Kuo A."/>
            <person name="Sato A."/>
            <person name="Lyhne E.K."/>
            <person name="Kogle M.E."/>
            <person name="Wiebenga A."/>
            <person name="Kun R.S."/>
            <person name="Lubbers R.J."/>
            <person name="Makela M.R."/>
            <person name="Barry K."/>
            <person name="Chovatia M."/>
            <person name="Clum A."/>
            <person name="Daum C."/>
            <person name="Haridas S."/>
            <person name="He G."/>
            <person name="LaButti K."/>
            <person name="Lipzen A."/>
            <person name="Riley R."/>
            <person name="Salamov A."/>
            <person name="Simmons B.A."/>
            <person name="Magnuson J.K."/>
            <person name="Henrissat B."/>
            <person name="Mortensen U.H."/>
            <person name="Larsen T.O."/>
            <person name="Devries R.P."/>
            <person name="Grigoriev I.V."/>
            <person name="Machida M."/>
            <person name="Baker S.E."/>
            <person name="Andersen M.R."/>
            <person name="Cantor M.N."/>
            <person name="Hua S.X."/>
        </authorList>
    </citation>
    <scope>NUCLEOTIDE SEQUENCE [LARGE SCALE GENOMIC DNA]</scope>
    <source>
        <strain evidence="8 9">CBS 119388</strain>
    </source>
</reference>
<dbReference type="GeneID" id="43671430"/>
<keyword evidence="4 8" id="KW-0251">Elongation factor</keyword>
<feature type="domain" description="Tr-type G" evidence="7">
    <location>
        <begin position="6"/>
        <end position="197"/>
    </location>
</feature>
<dbReference type="GO" id="GO:0005525">
    <property type="term" value="F:GTP binding"/>
    <property type="evidence" value="ECO:0007669"/>
    <property type="project" value="UniProtKB-KW"/>
</dbReference>
<dbReference type="InterPro" id="IPR004160">
    <property type="entry name" value="Transl_elong_EFTu/EF1A_C"/>
</dbReference>
<dbReference type="InterPro" id="IPR000795">
    <property type="entry name" value="T_Tr_GTP-bd_dom"/>
</dbReference>
<evidence type="ECO:0000256" key="3">
    <source>
        <dbReference type="ARBA" id="ARBA00022741"/>
    </source>
</evidence>
<dbReference type="InterPro" id="IPR027417">
    <property type="entry name" value="P-loop_NTPase"/>
</dbReference>
<protein>
    <recommendedName>
        <fullName evidence="2">Elongation factor Tu, mitochondrial</fullName>
    </recommendedName>
</protein>
<dbReference type="Proteomes" id="UP000325579">
    <property type="component" value="Unassembled WGS sequence"/>
</dbReference>
<dbReference type="NCBIfam" id="NF000766">
    <property type="entry name" value="PRK00049.1"/>
    <property type="match status" value="1"/>
</dbReference>
<dbReference type="InterPro" id="IPR033720">
    <property type="entry name" value="EFTU_2"/>
</dbReference>
<proteinExistence type="inferred from homology"/>
<dbReference type="PROSITE" id="PS51722">
    <property type="entry name" value="G_TR_2"/>
    <property type="match status" value="1"/>
</dbReference>